<dbReference type="OrthoDB" id="4764653at2"/>
<reference evidence="2" key="2">
    <citation type="submission" date="2016-02" db="EMBL/GenBank/DDBJ databases">
        <title>Draft genome sequence of five rapidly growing Mycobacterium species.</title>
        <authorList>
            <person name="Katahira K."/>
            <person name="Gotou Y."/>
            <person name="Iida K."/>
            <person name="Ogura Y."/>
            <person name="Hayashi T."/>
        </authorList>
    </citation>
    <scope>NUCLEOTIDE SEQUENCE [LARGE SCALE GENOMIC DNA]</scope>
    <source>
        <strain evidence="2">JCM15298</strain>
    </source>
</reference>
<accession>A0A100WCW4</accession>
<organism evidence="1 2">
    <name type="scientific">Mycolicibacterium canariasense</name>
    <name type="common">Mycobacterium canariasense</name>
    <dbReference type="NCBI Taxonomy" id="228230"/>
    <lineage>
        <taxon>Bacteria</taxon>
        <taxon>Bacillati</taxon>
        <taxon>Actinomycetota</taxon>
        <taxon>Actinomycetes</taxon>
        <taxon>Mycobacteriales</taxon>
        <taxon>Mycobacteriaceae</taxon>
        <taxon>Mycolicibacterium</taxon>
    </lineage>
</organism>
<dbReference type="Proteomes" id="UP000069443">
    <property type="component" value="Unassembled WGS sequence"/>
</dbReference>
<sequence>MAPQLGEIRRENGIAGQISYSVAVTYPGESASTVQFVGSTYGGPVTMVTASGMQTHVDDPGRFGEFGPEWVRRFFADNG</sequence>
<proteinExistence type="predicted"/>
<dbReference type="STRING" id="228230.RMCC_2667"/>
<evidence type="ECO:0000313" key="1">
    <source>
        <dbReference type="EMBL" id="GAS95701.1"/>
    </source>
</evidence>
<evidence type="ECO:0000313" key="2">
    <source>
        <dbReference type="Proteomes" id="UP000069443"/>
    </source>
</evidence>
<dbReference type="RefSeq" id="WP_036372503.1">
    <property type="nucleotide sequence ID" value="NZ_BCSY01000042.1"/>
</dbReference>
<reference evidence="2" key="1">
    <citation type="journal article" date="2016" name="Genome Announc.">
        <title>Draft Genome Sequences of Five Rapidly Growing Mycobacterium Species, M. thermoresistibile, M. fortuitum subsp. acetamidolyticum, M. canariasense, M. brisbanense, and M. novocastrense.</title>
        <authorList>
            <person name="Katahira K."/>
            <person name="Ogura Y."/>
            <person name="Gotoh Y."/>
            <person name="Hayashi T."/>
        </authorList>
    </citation>
    <scope>NUCLEOTIDE SEQUENCE [LARGE SCALE GENOMIC DNA]</scope>
    <source>
        <strain evidence="2">JCM15298</strain>
    </source>
</reference>
<dbReference type="AlphaFoldDB" id="A0A100WCW4"/>
<name>A0A100WCW4_MYCCR</name>
<keyword evidence="2" id="KW-1185">Reference proteome</keyword>
<comment type="caution">
    <text evidence="1">The sequence shown here is derived from an EMBL/GenBank/DDBJ whole genome shotgun (WGS) entry which is preliminary data.</text>
</comment>
<dbReference type="EMBL" id="BCSY01000042">
    <property type="protein sequence ID" value="GAS95701.1"/>
    <property type="molecule type" value="Genomic_DNA"/>
</dbReference>
<gene>
    <name evidence="1" type="ORF">RMCC_2667</name>
</gene>
<protein>
    <submittedName>
        <fullName evidence="1">Uncharacterized protein</fullName>
    </submittedName>
</protein>